<proteinExistence type="predicted"/>
<dbReference type="SUPFAM" id="SSF55811">
    <property type="entry name" value="Nudix"/>
    <property type="match status" value="1"/>
</dbReference>
<reference evidence="2" key="1">
    <citation type="submission" date="2022-08" db="EMBL/GenBank/DDBJ databases">
        <title>Microvirga terrae sp. nov., isolated from soil.</title>
        <authorList>
            <person name="Kim K.H."/>
            <person name="Seo Y.L."/>
            <person name="Kim J.M."/>
            <person name="Lee J.K."/>
            <person name="Han D.M."/>
            <person name="Jeon C.O."/>
        </authorList>
    </citation>
    <scope>NUCLEOTIDE SEQUENCE</scope>
    <source>
        <strain evidence="2">R24</strain>
    </source>
</reference>
<keyword evidence="3" id="KW-1185">Reference proteome</keyword>
<dbReference type="PANTHER" id="PTHR43736:SF1">
    <property type="entry name" value="DIHYDRONEOPTERIN TRIPHOSPHATE DIPHOSPHATASE"/>
    <property type="match status" value="1"/>
</dbReference>
<dbReference type="PROSITE" id="PS51462">
    <property type="entry name" value="NUDIX"/>
    <property type="match status" value="1"/>
</dbReference>
<feature type="domain" description="Nudix hydrolase" evidence="1">
    <location>
        <begin position="55"/>
        <end position="196"/>
    </location>
</feature>
<dbReference type="InterPro" id="IPR000086">
    <property type="entry name" value="NUDIX_hydrolase_dom"/>
</dbReference>
<evidence type="ECO:0000313" key="2">
    <source>
        <dbReference type="EMBL" id="UVF18780.1"/>
    </source>
</evidence>
<dbReference type="RefSeq" id="WP_173946446.1">
    <property type="nucleotide sequence ID" value="NZ_CP102845.1"/>
</dbReference>
<dbReference type="Gene3D" id="3.90.79.10">
    <property type="entry name" value="Nucleoside Triphosphate Pyrophosphohydrolase"/>
    <property type="match status" value="1"/>
</dbReference>
<evidence type="ECO:0000313" key="3">
    <source>
        <dbReference type="Proteomes" id="UP001017257"/>
    </source>
</evidence>
<protein>
    <submittedName>
        <fullName evidence="2">NUDIX domain-containing protein</fullName>
    </submittedName>
</protein>
<dbReference type="Pfam" id="PF00293">
    <property type="entry name" value="NUDIX"/>
    <property type="match status" value="1"/>
</dbReference>
<organism evidence="2 3">
    <name type="scientific">Microvirga terrae</name>
    <dbReference type="NCBI Taxonomy" id="2740529"/>
    <lineage>
        <taxon>Bacteria</taxon>
        <taxon>Pseudomonadati</taxon>
        <taxon>Pseudomonadota</taxon>
        <taxon>Alphaproteobacteria</taxon>
        <taxon>Hyphomicrobiales</taxon>
        <taxon>Methylobacteriaceae</taxon>
        <taxon>Microvirga</taxon>
    </lineage>
</organism>
<dbReference type="Proteomes" id="UP001017257">
    <property type="component" value="Chromosome"/>
</dbReference>
<evidence type="ECO:0000259" key="1">
    <source>
        <dbReference type="PROSITE" id="PS51462"/>
    </source>
</evidence>
<gene>
    <name evidence="2" type="ORF">HPT29_020170</name>
</gene>
<dbReference type="CDD" id="cd03674">
    <property type="entry name" value="NUDIX_Hydrolase"/>
    <property type="match status" value="1"/>
</dbReference>
<dbReference type="InterPro" id="IPR015797">
    <property type="entry name" value="NUDIX_hydrolase-like_dom_sf"/>
</dbReference>
<sequence>MGSSTVPFDPAAFREQIGTILNAHAGAFGVPQERHALLRRQIADGDALHARGTWPGHVTTSAFILDPAGRRILLIHHRSLGRWLQPGGHYEPPDEPAMSALREAVEETGMGGLVIDPWHARTGLPIDIDSHRIPARPERNEPEHWHHDIRYVVRATERDAVRPDLREVHGAAWRDVADLETIAPQALRNMRLLGLAHP</sequence>
<accession>A0ABY5RNH6</accession>
<name>A0ABY5RNH6_9HYPH</name>
<dbReference type="EMBL" id="CP102845">
    <property type="protein sequence ID" value="UVF18780.1"/>
    <property type="molecule type" value="Genomic_DNA"/>
</dbReference>
<dbReference type="PANTHER" id="PTHR43736">
    <property type="entry name" value="ADP-RIBOSE PYROPHOSPHATASE"/>
    <property type="match status" value="1"/>
</dbReference>